<reference evidence="3" key="1">
    <citation type="submission" date="2016-12" db="EMBL/GenBank/DDBJ databases">
        <authorList>
            <person name="Varghese N."/>
            <person name="Submissions S."/>
        </authorList>
    </citation>
    <scope>NUCLEOTIDE SEQUENCE [LARGE SCALE GENOMIC DNA]</scope>
    <source>
        <strain evidence="3">DSM 11032</strain>
    </source>
</reference>
<sequence length="283" mass="29169">MCTFRKSDRAKARRSSTLIALACALAAAPVAAGKPDLSALGGAMLVADDELADMRGKFVTPQSVSFFGITMLTSWQDASGVTTLARLLFSVDFLPGGNGGAPVPQLMIAWSRGGETGGDPGMDVTDIHEGYVPYIPPQDAFGVGALETFSGAAQANVIAGADNRALNGMQVMIVPSSAVPALSQAGMNAAGGPVDIAFPDGDRIHFRMADNQLGIIMSGNGGLDSTSQLAGGDIGQLLQQTILVSDSNMIENRASVIFGVDALQNQQIVRAQEALSAMKGHGF</sequence>
<dbReference type="AlphaFoldDB" id="A0A1M7S1J3"/>
<keyword evidence="3" id="KW-1185">Reference proteome</keyword>
<evidence type="ECO:0000313" key="3">
    <source>
        <dbReference type="Proteomes" id="UP000184391"/>
    </source>
</evidence>
<organism evidence="2 3">
    <name type="scientific">Erythrobacter sanguineus</name>
    <dbReference type="NCBI Taxonomy" id="198312"/>
    <lineage>
        <taxon>Bacteria</taxon>
        <taxon>Pseudomonadati</taxon>
        <taxon>Pseudomonadota</taxon>
        <taxon>Alphaproteobacteria</taxon>
        <taxon>Sphingomonadales</taxon>
        <taxon>Erythrobacteraceae</taxon>
        <taxon>Erythrobacter/Porphyrobacter group</taxon>
        <taxon>Erythrobacter</taxon>
    </lineage>
</organism>
<dbReference type="STRING" id="198312.SAMN02745193_00767"/>
<dbReference type="RefSeq" id="WP_086616496.1">
    <property type="nucleotide sequence ID" value="NZ_FRDF01000004.1"/>
</dbReference>
<feature type="chain" id="PRO_5012952309" evidence="1">
    <location>
        <begin position="33"/>
        <end position="283"/>
    </location>
</feature>
<keyword evidence="1" id="KW-0732">Signal</keyword>
<evidence type="ECO:0000256" key="1">
    <source>
        <dbReference type="SAM" id="SignalP"/>
    </source>
</evidence>
<gene>
    <name evidence="2" type="ORF">SAMN02745193_00767</name>
</gene>
<name>A0A1M7S1J3_9SPHN</name>
<dbReference type="OrthoDB" id="7594772at2"/>
<dbReference type="Proteomes" id="UP000184391">
    <property type="component" value="Unassembled WGS sequence"/>
</dbReference>
<protein>
    <submittedName>
        <fullName evidence="2">Uncharacterized protein</fullName>
    </submittedName>
</protein>
<proteinExistence type="predicted"/>
<accession>A0A1M7S1J3</accession>
<feature type="signal peptide" evidence="1">
    <location>
        <begin position="1"/>
        <end position="32"/>
    </location>
</feature>
<evidence type="ECO:0000313" key="2">
    <source>
        <dbReference type="EMBL" id="SHN52383.1"/>
    </source>
</evidence>
<dbReference type="EMBL" id="FRDF01000004">
    <property type="protein sequence ID" value="SHN52383.1"/>
    <property type="molecule type" value="Genomic_DNA"/>
</dbReference>